<dbReference type="InterPro" id="IPR044081">
    <property type="entry name" value="DUF5776"/>
</dbReference>
<accession>A0A0R1UQX8</accession>
<evidence type="ECO:0000259" key="1">
    <source>
        <dbReference type="Pfam" id="PF19087"/>
    </source>
</evidence>
<gene>
    <name evidence="2" type="ORF">FD28_GL002453</name>
</gene>
<dbReference type="Proteomes" id="UP000051580">
    <property type="component" value="Unassembled WGS sequence"/>
</dbReference>
<feature type="domain" description="DUF5776" evidence="1">
    <location>
        <begin position="588"/>
        <end position="647"/>
    </location>
</feature>
<reference evidence="2 3" key="1">
    <citation type="journal article" date="2015" name="Genome Announc.">
        <title>Expanding the biotechnology potential of lactobacilli through comparative genomics of 213 strains and associated genera.</title>
        <authorList>
            <person name="Sun Z."/>
            <person name="Harris H.M."/>
            <person name="McCann A."/>
            <person name="Guo C."/>
            <person name="Argimon S."/>
            <person name="Zhang W."/>
            <person name="Yang X."/>
            <person name="Jeffery I.B."/>
            <person name="Cooney J.C."/>
            <person name="Kagawa T.F."/>
            <person name="Liu W."/>
            <person name="Song Y."/>
            <person name="Salvetti E."/>
            <person name="Wrobel A."/>
            <person name="Rasinkangas P."/>
            <person name="Parkhill J."/>
            <person name="Rea M.C."/>
            <person name="O'Sullivan O."/>
            <person name="Ritari J."/>
            <person name="Douillard F.P."/>
            <person name="Paul Ross R."/>
            <person name="Yang R."/>
            <person name="Briner A.E."/>
            <person name="Felis G.E."/>
            <person name="de Vos W.M."/>
            <person name="Barrangou R."/>
            <person name="Klaenhammer T.R."/>
            <person name="Caufield P.W."/>
            <person name="Cui Y."/>
            <person name="Zhang H."/>
            <person name="O'Toole P.W."/>
        </authorList>
    </citation>
    <scope>NUCLEOTIDE SEQUENCE [LARGE SCALE GENOMIC DNA]</scope>
    <source>
        <strain evidence="2 3">DSM 16381</strain>
    </source>
</reference>
<dbReference type="STRING" id="1423753.FD28_GL002453"/>
<evidence type="ECO:0000313" key="3">
    <source>
        <dbReference type="Proteomes" id="UP000051580"/>
    </source>
</evidence>
<feature type="domain" description="DUF5776" evidence="1">
    <location>
        <begin position="514"/>
        <end position="580"/>
    </location>
</feature>
<sequence>MAVIGAGGISIARADVSPGQVQVASVAATTTLNEALPDGGDSEIVKAAILKSDQDKYAGDTSHQGLSGSSTLQDVAAEQLIVKITTNLDSYAALEKVADQFSGLVVNNQQNFDSAEMTAITQAFLANRTTGTELAALGFSNDGVTTADLATLLQTIDEANSAATIKYLLLNRNPITDFSSWVTFKSTAATKDKIAGLNADVLKNPDGQPISTGITLAPQMLKDGIIELPFTELNEFNGTFLTSSTDNVVSGLKFYNQATNHDDIDQAAQLDSENVSGVDQALQSEVISSQKDFPYWSNMVGIDETHKKINLSTYDVLFYDQEQIYQTNTNAPEVNSYVEDCQNQGYTFKYPDLQERTTPPNGEHLFIAHVPAGAKQVQIRVLTEALGNTATYTQIYTIPIKLEPTTPTAFNHAESSSSSADSATIDTKPVAKVKLVYATKKIGLYQHPDFTKTTRQRWYSQQPRVHRPMFKVTGEAASKQGTPRYLVKDVNRESKTYGKTGYITKRATYVTPAYYAKAPAKVTIIAPKGVNAYRRVALTGKVKHYRQGQVLPIVGITQHHLTTRFQLQDGTYVTANKKLVQSGRLPMVKKVAAKTKINRYQDVNLKRQSKVFRKGTQIAVLGYDFSTHGAQRYRVAGGYVTANPKLVKVIK</sequence>
<proteinExistence type="predicted"/>
<dbReference type="AlphaFoldDB" id="A0A0R1UQX8"/>
<dbReference type="Pfam" id="PF19087">
    <property type="entry name" value="DUF5776"/>
    <property type="match status" value="2"/>
</dbReference>
<organism evidence="2 3">
    <name type="scientific">Levilactobacillus hammesii DSM 16381</name>
    <dbReference type="NCBI Taxonomy" id="1423753"/>
    <lineage>
        <taxon>Bacteria</taxon>
        <taxon>Bacillati</taxon>
        <taxon>Bacillota</taxon>
        <taxon>Bacilli</taxon>
        <taxon>Lactobacillales</taxon>
        <taxon>Lactobacillaceae</taxon>
        <taxon>Levilactobacillus</taxon>
    </lineage>
</organism>
<protein>
    <recommendedName>
        <fullName evidence="1">DUF5776 domain-containing protein</fullName>
    </recommendedName>
</protein>
<dbReference type="PATRIC" id="fig|1423753.3.peg.2570"/>
<dbReference type="EMBL" id="AZFS01000046">
    <property type="protein sequence ID" value="KRL95486.1"/>
    <property type="molecule type" value="Genomic_DNA"/>
</dbReference>
<name>A0A0R1UQX8_9LACO</name>
<keyword evidence="3" id="KW-1185">Reference proteome</keyword>
<evidence type="ECO:0000313" key="2">
    <source>
        <dbReference type="EMBL" id="KRL95486.1"/>
    </source>
</evidence>
<comment type="caution">
    <text evidence="2">The sequence shown here is derived from an EMBL/GenBank/DDBJ whole genome shotgun (WGS) entry which is preliminary data.</text>
</comment>